<name>G0RS57_HYPJQ</name>
<organism evidence="3">
    <name type="scientific">Hypocrea jecorina (strain QM6a)</name>
    <name type="common">Trichoderma reesei</name>
    <dbReference type="NCBI Taxonomy" id="431241"/>
    <lineage>
        <taxon>Eukaryota</taxon>
        <taxon>Fungi</taxon>
        <taxon>Dikarya</taxon>
        <taxon>Ascomycota</taxon>
        <taxon>Pezizomycotina</taxon>
        <taxon>Sordariomycetes</taxon>
        <taxon>Hypocreomycetidae</taxon>
        <taxon>Hypocreales</taxon>
        <taxon>Hypocreaceae</taxon>
        <taxon>Trichoderma</taxon>
    </lineage>
</organism>
<dbReference type="VEuPathDB" id="FungiDB:TRIREDRAFT_110493"/>
<dbReference type="RefSeq" id="XP_006968094.1">
    <property type="nucleotide sequence ID" value="XM_006968032.1"/>
</dbReference>
<proteinExistence type="predicted"/>
<keyword evidence="3" id="KW-1185">Reference proteome</keyword>
<protein>
    <submittedName>
        <fullName evidence="2">Predicted protein</fullName>
    </submittedName>
</protein>
<dbReference type="AlphaFoldDB" id="G0RS57"/>
<feature type="compositionally biased region" description="Acidic residues" evidence="1">
    <location>
        <begin position="34"/>
        <end position="52"/>
    </location>
</feature>
<dbReference type="Proteomes" id="UP000008984">
    <property type="component" value="Unassembled WGS sequence"/>
</dbReference>
<dbReference type="GeneID" id="18482122"/>
<accession>G0RS57</accession>
<evidence type="ECO:0000313" key="3">
    <source>
        <dbReference type="Proteomes" id="UP000008984"/>
    </source>
</evidence>
<reference evidence="2 3" key="1">
    <citation type="journal article" date="2008" name="Nat. Biotechnol.">
        <title>Genome sequencing and analysis of the biomass-degrading fungus Trichoderma reesei (syn. Hypocrea jecorina).</title>
        <authorList>
            <person name="Martinez D."/>
            <person name="Berka R.M."/>
            <person name="Henrissat B."/>
            <person name="Saloheimo M."/>
            <person name="Arvas M."/>
            <person name="Baker S.E."/>
            <person name="Chapman J."/>
            <person name="Chertkov O."/>
            <person name="Coutinho P.M."/>
            <person name="Cullen D."/>
            <person name="Danchin E.G."/>
            <person name="Grigoriev I.V."/>
            <person name="Harris P."/>
            <person name="Jackson M."/>
            <person name="Kubicek C.P."/>
            <person name="Han C.S."/>
            <person name="Ho I."/>
            <person name="Larrondo L.F."/>
            <person name="de Leon A.L."/>
            <person name="Magnuson J.K."/>
            <person name="Merino S."/>
            <person name="Misra M."/>
            <person name="Nelson B."/>
            <person name="Putnam N."/>
            <person name="Robbertse B."/>
            <person name="Salamov A.A."/>
            <person name="Schmoll M."/>
            <person name="Terry A."/>
            <person name="Thayer N."/>
            <person name="Westerholm-Parvinen A."/>
            <person name="Schoch C.L."/>
            <person name="Yao J."/>
            <person name="Barabote R."/>
            <person name="Nelson M.A."/>
            <person name="Detter C."/>
            <person name="Bruce D."/>
            <person name="Kuske C.R."/>
            <person name="Xie G."/>
            <person name="Richardson P."/>
            <person name="Rokhsar D.S."/>
            <person name="Lucas S.M."/>
            <person name="Rubin E.M."/>
            <person name="Dunn-Coleman N."/>
            <person name="Ward M."/>
            <person name="Brettin T.S."/>
        </authorList>
    </citation>
    <scope>NUCLEOTIDE SEQUENCE [LARGE SCALE GENOMIC DNA]</scope>
    <source>
        <strain evidence="2 3">QM6a</strain>
    </source>
</reference>
<evidence type="ECO:0000313" key="2">
    <source>
        <dbReference type="EMBL" id="EGR46092.1"/>
    </source>
</evidence>
<gene>
    <name evidence="2" type="ORF">TRIREDRAFT_110493</name>
</gene>
<feature type="region of interest" description="Disordered" evidence="1">
    <location>
        <begin position="21"/>
        <end position="67"/>
    </location>
</feature>
<dbReference type="HOGENOM" id="CLU_2373076_0_0_1"/>
<dbReference type="EMBL" id="GL985075">
    <property type="protein sequence ID" value="EGR46092.1"/>
    <property type="molecule type" value="Genomic_DNA"/>
</dbReference>
<dbReference type="KEGG" id="tre:TRIREDRAFT_110493"/>
<sequence length="95" mass="9950">MPNRNLMMRCCVFRQRTEKGISAGEVISTPIPPPDDEDDDEDDGEDDEDGEDCPAGAPGVETGAAHDGCVGEAVDTTNIGGGETTIVSGMTGWTY</sequence>
<evidence type="ECO:0000256" key="1">
    <source>
        <dbReference type="SAM" id="MobiDB-lite"/>
    </source>
</evidence>